<dbReference type="InterPro" id="IPR050599">
    <property type="entry name" value="VDCC_alpha-1_subunit"/>
</dbReference>
<dbReference type="PANTHER" id="PTHR45628:SF1">
    <property type="entry name" value="VOLTAGE-DEPENDENT CALCIUM CHANNEL TYPE D SUBUNIT ALPHA-1"/>
    <property type="match status" value="1"/>
</dbReference>
<feature type="binding site" evidence="14">
    <location>
        <position position="315"/>
    </location>
    <ligand>
        <name>Ca(2+)</name>
        <dbReference type="ChEBI" id="CHEBI:29108"/>
    </ligand>
</feature>
<dbReference type="GO" id="GO:0098703">
    <property type="term" value="P:calcium ion import across plasma membrane"/>
    <property type="evidence" value="ECO:0007669"/>
    <property type="project" value="TreeGrafter"/>
</dbReference>
<protein>
    <recommendedName>
        <fullName evidence="15">Voltage-dependent L-type calcium channel subunit alpha</fullName>
    </recommendedName>
</protein>
<feature type="transmembrane region" description="Helical" evidence="16">
    <location>
        <begin position="332"/>
        <end position="356"/>
    </location>
</feature>
<evidence type="ECO:0000256" key="6">
    <source>
        <dbReference type="ARBA" id="ARBA00022723"/>
    </source>
</evidence>
<keyword evidence="6 14" id="KW-0479">Metal-binding</keyword>
<keyword evidence="11" id="KW-0406">Ion transport</keyword>
<feature type="binding site" evidence="14">
    <location>
        <position position="658"/>
    </location>
    <ligand>
        <name>Ca(2+)</name>
        <dbReference type="ChEBI" id="CHEBI:29108"/>
    </ligand>
</feature>
<evidence type="ECO:0000256" key="7">
    <source>
        <dbReference type="ARBA" id="ARBA00022737"/>
    </source>
</evidence>
<dbReference type="GO" id="GO:0046872">
    <property type="term" value="F:metal ion binding"/>
    <property type="evidence" value="ECO:0007669"/>
    <property type="project" value="UniProtKB-KW"/>
</dbReference>
<comment type="subcellular location">
    <subcellularLocation>
        <location evidence="1 15">Membrane</location>
        <topology evidence="1 15">Multi-pass membrane protein</topology>
    </subcellularLocation>
</comment>
<dbReference type="InterPro" id="IPR005821">
    <property type="entry name" value="Ion_trans_dom"/>
</dbReference>
<keyword evidence="4 15" id="KW-0107">Calcium channel</keyword>
<evidence type="ECO:0000256" key="3">
    <source>
        <dbReference type="ARBA" id="ARBA00022568"/>
    </source>
</evidence>
<feature type="non-terminal residue" evidence="19">
    <location>
        <position position="1"/>
    </location>
</feature>
<evidence type="ECO:0000256" key="4">
    <source>
        <dbReference type="ARBA" id="ARBA00022673"/>
    </source>
</evidence>
<feature type="transmembrane region" description="Helical" evidence="16">
    <location>
        <begin position="301"/>
        <end position="320"/>
    </location>
</feature>
<feature type="domain" description="Ion transport" evidence="17">
    <location>
        <begin position="474"/>
        <end position="670"/>
    </location>
</feature>
<feature type="transmembrane region" description="Helical" evidence="16">
    <location>
        <begin position="601"/>
        <end position="620"/>
    </location>
</feature>
<dbReference type="InterPro" id="IPR002077">
    <property type="entry name" value="VDCCAlpha1"/>
</dbReference>
<keyword evidence="8 14" id="KW-0106">Calcium</keyword>
<evidence type="ECO:0000256" key="2">
    <source>
        <dbReference type="ARBA" id="ARBA00022448"/>
    </source>
</evidence>
<keyword evidence="3 15" id="KW-0109">Calcium transport</keyword>
<evidence type="ECO:0000256" key="9">
    <source>
        <dbReference type="ARBA" id="ARBA00022882"/>
    </source>
</evidence>
<name>A0A8S2I6H2_9BILA</name>
<dbReference type="GO" id="GO:0008331">
    <property type="term" value="F:high voltage-gated calcium channel activity"/>
    <property type="evidence" value="ECO:0007669"/>
    <property type="project" value="TreeGrafter"/>
</dbReference>
<dbReference type="SUPFAM" id="SSF81324">
    <property type="entry name" value="Voltage-gated potassium channels"/>
    <property type="match status" value="2"/>
</dbReference>
<sequence length="679" mass="77952">MFSQLAYSYADDEYDQLPPLPPQMKMPPKKAAHLLDIPTGNNAWSAVLQQAEMKRRKRRQTTAEYSERALFCLTLDNKLRKTCIKLVEWKPFEYLVLLTIFCNCAALAMSKPLPNNDTTPNNSVLEKVEYLFLAIFTLEVILKIIAYGFFLHPNAYLRNGWNILDFIIVVVGFLSVLIQYDVQGFDVKSLRAFRVIRPLKLVNGVPSLQIVLNSILRAMVPLLHIALLVLFVIIIYAIIGLELFCGKMHMTCYIGNTTEMPQTEEVRPCGKTKGRQCEAGEECRDLGWEGPWYGIINFDNFGLAMLTVFQCITMEGWTSIMYRINDAVGRGWAWIFFVSLIIVGSFFVMNLVLGVLSGKEREKAKQRGDFQKLREIQLIDESYRNYMAWIRKAGMILSLILNIVLFIILLLSEIGNDNVDKEDADKQLDGEPSEVGQKERVPETHLTWLNLKFRHIRNFHSYTRRRIHTLVKSQAFYWIIIVLVLLNTIVLASEHYPQSPTLTKIQDMANRVFVCLFSCEMLLKMYSLGVIGYFVSNFNRFDCFVVIGSIIEFVLLYFNIMPPLGISVLRCVRLLRVFKVTRYWLALRNLVASLLNSMKSIASLLLLLFLFIVIFALLGMQMFGGKFDKIFEVEEKPRNNFDSFYSALVTVFQILTGEDWNEVMYTGIRALGGIGSFGI</sequence>
<evidence type="ECO:0000256" key="10">
    <source>
        <dbReference type="ARBA" id="ARBA00022989"/>
    </source>
</evidence>
<comment type="similarity">
    <text evidence="15">Belongs to the calcium channel alpha-1 subunit (TC 1.A.1.11) family.</text>
</comment>
<feature type="transmembrane region" description="Helical" evidence="16">
    <location>
        <begin position="393"/>
        <end position="411"/>
    </location>
</feature>
<dbReference type="PANTHER" id="PTHR45628">
    <property type="entry name" value="VOLTAGE-DEPENDENT CALCIUM CHANNEL TYPE A SUBUNIT ALPHA-1"/>
    <property type="match status" value="1"/>
</dbReference>
<comment type="function">
    <text evidence="15">Voltage-sensitive calcium channels (VSCC) mediate the entry of calcium ions into excitable cells and are also involved in a variety of calcium-dependent processes, including muscle contraction, hormone or neurotransmitter release, gene expression, cell motility, cell division and cell death.</text>
</comment>
<evidence type="ECO:0000256" key="11">
    <source>
        <dbReference type="ARBA" id="ARBA00023065"/>
    </source>
</evidence>
<evidence type="ECO:0000313" key="19">
    <source>
        <dbReference type="EMBL" id="CAF3723136.1"/>
    </source>
</evidence>
<evidence type="ECO:0000256" key="5">
    <source>
        <dbReference type="ARBA" id="ARBA00022692"/>
    </source>
</evidence>
<evidence type="ECO:0000313" key="20">
    <source>
        <dbReference type="Proteomes" id="UP000682733"/>
    </source>
</evidence>
<dbReference type="Proteomes" id="UP000677228">
    <property type="component" value="Unassembled WGS sequence"/>
</dbReference>
<dbReference type="EMBL" id="CAJOBA010004767">
    <property type="protein sequence ID" value="CAF3723136.1"/>
    <property type="molecule type" value="Genomic_DNA"/>
</dbReference>
<feature type="transmembrane region" description="Helical" evidence="16">
    <location>
        <begin position="475"/>
        <end position="492"/>
    </location>
</feature>
<accession>A0A8S2I6H2</accession>
<feature type="transmembrane region" description="Helical" evidence="16">
    <location>
        <begin position="130"/>
        <end position="151"/>
    </location>
</feature>
<keyword evidence="2" id="KW-0813">Transport</keyword>
<evidence type="ECO:0000256" key="16">
    <source>
        <dbReference type="SAM" id="Phobius"/>
    </source>
</evidence>
<evidence type="ECO:0000256" key="12">
    <source>
        <dbReference type="ARBA" id="ARBA00023136"/>
    </source>
</evidence>
<evidence type="ECO:0000259" key="17">
    <source>
        <dbReference type="Pfam" id="PF00520"/>
    </source>
</evidence>
<dbReference type="EMBL" id="CAJNOK010004762">
    <property type="protein sequence ID" value="CAF0948708.1"/>
    <property type="molecule type" value="Genomic_DNA"/>
</dbReference>
<dbReference type="Gene3D" id="6.10.250.2500">
    <property type="match status" value="1"/>
</dbReference>
<dbReference type="AlphaFoldDB" id="A0A8S2I6H2"/>
<evidence type="ECO:0000256" key="15">
    <source>
        <dbReference type="RuleBase" id="RU003808"/>
    </source>
</evidence>
<proteinExistence type="inferred from homology"/>
<evidence type="ECO:0000256" key="8">
    <source>
        <dbReference type="ARBA" id="ARBA00022837"/>
    </source>
</evidence>
<keyword evidence="12 16" id="KW-0472">Membrane</keyword>
<feature type="domain" description="Ion transport" evidence="17">
    <location>
        <begin position="90"/>
        <end position="357"/>
    </location>
</feature>
<feature type="transmembrane region" description="Helical" evidence="16">
    <location>
        <begin position="222"/>
        <end position="244"/>
    </location>
</feature>
<reference evidence="19" key="1">
    <citation type="submission" date="2021-02" db="EMBL/GenBank/DDBJ databases">
        <authorList>
            <person name="Nowell W R."/>
        </authorList>
    </citation>
    <scope>NUCLEOTIDE SEQUENCE</scope>
</reference>
<dbReference type="Proteomes" id="UP000682733">
    <property type="component" value="Unassembled WGS sequence"/>
</dbReference>
<dbReference type="GO" id="GO:0005891">
    <property type="term" value="C:voltage-gated calcium channel complex"/>
    <property type="evidence" value="ECO:0007669"/>
    <property type="project" value="InterPro"/>
</dbReference>
<dbReference type="InterPro" id="IPR005446">
    <property type="entry name" value="VDCC_L_a1su"/>
</dbReference>
<feature type="transmembrane region" description="Helical" evidence="16">
    <location>
        <begin position="163"/>
        <end position="180"/>
    </location>
</feature>
<keyword evidence="13" id="KW-0407">Ion channel</keyword>
<dbReference type="Gene3D" id="1.10.287.70">
    <property type="match status" value="2"/>
</dbReference>
<feature type="transmembrane region" description="Helical" evidence="16">
    <location>
        <begin position="512"/>
        <end position="535"/>
    </location>
</feature>
<dbReference type="InterPro" id="IPR027359">
    <property type="entry name" value="Volt_channel_dom_sf"/>
</dbReference>
<keyword evidence="10 16" id="KW-1133">Transmembrane helix</keyword>
<gene>
    <name evidence="18" type="ORF">OVA965_LOCUS12035</name>
    <name evidence="19" type="ORF">TMI583_LOCUS12039</name>
</gene>
<keyword evidence="5 16" id="KW-0812">Transmembrane</keyword>
<evidence type="ECO:0000256" key="14">
    <source>
        <dbReference type="PIRSR" id="PIRSR602077-1"/>
    </source>
</evidence>
<dbReference type="FunFam" id="1.10.287.70:FF:000007">
    <property type="entry name" value="Voltage-dependent L-type calcium channel subunit alpha"/>
    <property type="match status" value="1"/>
</dbReference>
<dbReference type="FunFam" id="1.20.120.350:FF:000001">
    <property type="entry name" value="Voltage-dependent L-type calcium channel subunit alpha"/>
    <property type="match status" value="1"/>
</dbReference>
<dbReference type="FunFam" id="1.20.120.350:FF:000095">
    <property type="entry name" value="Voltage-gated Ca2+ channel, alpha subunit"/>
    <property type="match status" value="1"/>
</dbReference>
<keyword evidence="9 15" id="KW-0851">Voltage-gated channel</keyword>
<comment type="caution">
    <text evidence="19">The sequence shown here is derived from an EMBL/GenBank/DDBJ whole genome shotgun (WGS) entry which is preliminary data.</text>
</comment>
<dbReference type="PRINTS" id="PR01630">
    <property type="entry name" value="LVDCCALPHA1"/>
</dbReference>
<dbReference type="Gene3D" id="1.20.120.350">
    <property type="entry name" value="Voltage-gated potassium channels. Chain C"/>
    <property type="match status" value="2"/>
</dbReference>
<keyword evidence="7" id="KW-0677">Repeat</keyword>
<dbReference type="PRINTS" id="PR00167">
    <property type="entry name" value="CACHANNEL"/>
</dbReference>
<evidence type="ECO:0000256" key="13">
    <source>
        <dbReference type="ARBA" id="ARBA00023303"/>
    </source>
</evidence>
<evidence type="ECO:0000313" key="18">
    <source>
        <dbReference type="EMBL" id="CAF0948708.1"/>
    </source>
</evidence>
<organism evidence="19 20">
    <name type="scientific">Didymodactylos carnosus</name>
    <dbReference type="NCBI Taxonomy" id="1234261"/>
    <lineage>
        <taxon>Eukaryota</taxon>
        <taxon>Metazoa</taxon>
        <taxon>Spiralia</taxon>
        <taxon>Gnathifera</taxon>
        <taxon>Rotifera</taxon>
        <taxon>Eurotatoria</taxon>
        <taxon>Bdelloidea</taxon>
        <taxon>Philodinida</taxon>
        <taxon>Philodinidae</taxon>
        <taxon>Didymodactylos</taxon>
    </lineage>
</organism>
<dbReference type="Pfam" id="PF00520">
    <property type="entry name" value="Ion_trans"/>
    <property type="match status" value="2"/>
</dbReference>
<evidence type="ECO:0000256" key="1">
    <source>
        <dbReference type="ARBA" id="ARBA00004141"/>
    </source>
</evidence>
<feature type="transmembrane region" description="Helical" evidence="16">
    <location>
        <begin position="92"/>
        <end position="110"/>
    </location>
</feature>